<dbReference type="PANTHER" id="PTHR48078">
    <property type="entry name" value="THREONINE DEHYDRATASE, MITOCHONDRIAL-RELATED"/>
    <property type="match status" value="1"/>
</dbReference>
<accession>A0ABQ1WCU6</accession>
<comment type="catalytic activity">
    <reaction evidence="1 12">
        <text>L-threonine = 2-oxobutanoate + NH4(+)</text>
        <dbReference type="Rhea" id="RHEA:22108"/>
        <dbReference type="ChEBI" id="CHEBI:16763"/>
        <dbReference type="ChEBI" id="CHEBI:28938"/>
        <dbReference type="ChEBI" id="CHEBI:57926"/>
        <dbReference type="EC" id="4.3.1.19"/>
    </reaction>
</comment>
<comment type="function">
    <text evidence="11 12">Catalyzes the anaerobic formation of alpha-ketobutyrate and ammonia from threonine in a two-step reaction. The first step involved a dehydration of threonine and a production of enamine intermediates (aminocrotonate), which tautomerizes to its imine form (iminobutyrate). Both intermediates are unstable and short-lived. The second step is the nonenzymatic hydrolysis of the enamine/imine intermediates to form 2-ketobutyrate and free ammonia. In the low water environment of the cell, the second step is accelerated by RidA.</text>
</comment>
<dbReference type="CDD" id="cd01562">
    <property type="entry name" value="Thr-dehyd"/>
    <property type="match status" value="1"/>
</dbReference>
<dbReference type="InterPro" id="IPR011820">
    <property type="entry name" value="IlvA"/>
</dbReference>
<comment type="subunit">
    <text evidence="5 12">Homotetramer.</text>
</comment>
<keyword evidence="10 12" id="KW-0100">Branched-chain amino acid biosynthesis</keyword>
<dbReference type="SUPFAM" id="SSF53686">
    <property type="entry name" value="Tryptophan synthase beta subunit-like PLP-dependent enzymes"/>
    <property type="match status" value="1"/>
</dbReference>
<dbReference type="PROSITE" id="PS51672">
    <property type="entry name" value="ACT_LIKE"/>
    <property type="match status" value="1"/>
</dbReference>
<evidence type="ECO:0000256" key="8">
    <source>
        <dbReference type="ARBA" id="ARBA00022898"/>
    </source>
</evidence>
<keyword evidence="9 12" id="KW-0456">Lyase</keyword>
<dbReference type="PROSITE" id="PS00165">
    <property type="entry name" value="DEHYDRATASE_SER_THR"/>
    <property type="match status" value="1"/>
</dbReference>
<evidence type="ECO:0000256" key="12">
    <source>
        <dbReference type="RuleBase" id="RU362012"/>
    </source>
</evidence>
<comment type="caution">
    <text evidence="14">The sequence shown here is derived from an EMBL/GenBank/DDBJ whole genome shotgun (WGS) entry which is preliminary data.</text>
</comment>
<protein>
    <recommendedName>
        <fullName evidence="12">L-threonine dehydratase</fullName>
        <ecNumber evidence="12">4.3.1.19</ecNumber>
    </recommendedName>
    <alternativeName>
        <fullName evidence="12">Threonine deaminase</fullName>
    </alternativeName>
</protein>
<evidence type="ECO:0000259" key="13">
    <source>
        <dbReference type="PROSITE" id="PS51672"/>
    </source>
</evidence>
<gene>
    <name evidence="12 14" type="primary">ilvA</name>
    <name evidence="14" type="ORF">GCM10011323_30430</name>
</gene>
<dbReference type="InterPro" id="IPR050147">
    <property type="entry name" value="Ser/Thr_Dehydratase"/>
</dbReference>
<dbReference type="Gene3D" id="3.40.50.1100">
    <property type="match status" value="2"/>
</dbReference>
<evidence type="ECO:0000256" key="11">
    <source>
        <dbReference type="ARBA" id="ARBA00025527"/>
    </source>
</evidence>
<dbReference type="NCBIfam" id="NF006390">
    <property type="entry name" value="PRK08639.1"/>
    <property type="match status" value="1"/>
</dbReference>
<keyword evidence="7 12" id="KW-0412">Isoleucine biosynthesis</keyword>
<evidence type="ECO:0000256" key="9">
    <source>
        <dbReference type="ARBA" id="ARBA00023239"/>
    </source>
</evidence>
<feature type="domain" description="ACT-like" evidence="13">
    <location>
        <begin position="340"/>
        <end position="414"/>
    </location>
</feature>
<comment type="pathway">
    <text evidence="3 12">Amino-acid biosynthesis; L-isoleucine biosynthesis; 2-oxobutanoate from L-threonine: step 1/1.</text>
</comment>
<evidence type="ECO:0000256" key="10">
    <source>
        <dbReference type="ARBA" id="ARBA00023304"/>
    </source>
</evidence>
<reference evidence="15" key="1">
    <citation type="journal article" date="2019" name="Int. J. Syst. Evol. Microbiol.">
        <title>The Global Catalogue of Microorganisms (GCM) 10K type strain sequencing project: providing services to taxonomists for standard genome sequencing and annotation.</title>
        <authorList>
            <consortium name="The Broad Institute Genomics Platform"/>
            <consortium name="The Broad Institute Genome Sequencing Center for Infectious Disease"/>
            <person name="Wu L."/>
            <person name="Ma J."/>
        </authorList>
    </citation>
    <scope>NUCLEOTIDE SEQUENCE [LARGE SCALE GENOMIC DNA]</scope>
    <source>
        <strain evidence="15">CGMCC 1.12749</strain>
    </source>
</reference>
<dbReference type="Proteomes" id="UP000634043">
    <property type="component" value="Unassembled WGS sequence"/>
</dbReference>
<evidence type="ECO:0000313" key="15">
    <source>
        <dbReference type="Proteomes" id="UP000634043"/>
    </source>
</evidence>
<proteinExistence type="inferred from homology"/>
<dbReference type="Pfam" id="PF00585">
    <property type="entry name" value="Thr_dehydrat_C"/>
    <property type="match status" value="1"/>
</dbReference>
<evidence type="ECO:0000256" key="6">
    <source>
        <dbReference type="ARBA" id="ARBA00022605"/>
    </source>
</evidence>
<sequence>MNKVETDTDFLVSLEKVEQASQRLRGVITKTPLLQNLWLSQLYSANIYLKREDLQVVRSYKIRGAYNKMATLPPEQRENEVVCSSAGNHAQGVAYACQLLGIRGHIFMPATTPAQKVNKVRLFGKDKVEVILTGATYDDTFQAAKEFCDSRGSTFIPPFDDLAIVEGQATVGMEILREAVGHIDYLFMPIGGGGLASGVASVFRQLSPRTRLIGVQPLGAPSMYRSVKEQQRLTLDSIDSFVDGAAVKCPGELTFGICRELLDDIVLVPEGQICEDILKMYNEDGVVLEPAGTLSISALKSYADQLVDKNVVCVISGSNNDITRMEDIKERAMRHQGLKHYFMVTFSQQPGALRTFVNQVLHPQDDIIHFQYIKKNNKEKGPVFIGIEVKQPHDVEVIKARMDAEGFNYEYLNGKQDFLSLLV</sequence>
<evidence type="ECO:0000256" key="5">
    <source>
        <dbReference type="ARBA" id="ARBA00011881"/>
    </source>
</evidence>
<keyword evidence="15" id="KW-1185">Reference proteome</keyword>
<dbReference type="Pfam" id="PF00291">
    <property type="entry name" value="PALP"/>
    <property type="match status" value="1"/>
</dbReference>
<dbReference type="RefSeq" id="WP_188502393.1">
    <property type="nucleotide sequence ID" value="NZ_BMFP01000006.1"/>
</dbReference>
<keyword evidence="6 12" id="KW-0028">Amino-acid biosynthesis</keyword>
<evidence type="ECO:0000256" key="1">
    <source>
        <dbReference type="ARBA" id="ARBA00001274"/>
    </source>
</evidence>
<dbReference type="EC" id="4.3.1.19" evidence="12"/>
<keyword evidence="8 12" id="KW-0663">Pyridoxal phosphate</keyword>
<name>A0ABQ1WCU6_9BACT</name>
<dbReference type="InterPro" id="IPR001721">
    <property type="entry name" value="TD_ACT-like"/>
</dbReference>
<evidence type="ECO:0000256" key="2">
    <source>
        <dbReference type="ARBA" id="ARBA00001933"/>
    </source>
</evidence>
<dbReference type="NCBIfam" id="TIGR02079">
    <property type="entry name" value="THD1"/>
    <property type="match status" value="1"/>
</dbReference>
<comment type="cofactor">
    <cofactor evidence="2 12">
        <name>pyridoxal 5'-phosphate</name>
        <dbReference type="ChEBI" id="CHEBI:597326"/>
    </cofactor>
</comment>
<dbReference type="InterPro" id="IPR000634">
    <property type="entry name" value="Ser/Thr_deHydtase_PyrdxlP-BS"/>
</dbReference>
<evidence type="ECO:0000256" key="7">
    <source>
        <dbReference type="ARBA" id="ARBA00022624"/>
    </source>
</evidence>
<evidence type="ECO:0000256" key="3">
    <source>
        <dbReference type="ARBA" id="ARBA00004810"/>
    </source>
</evidence>
<evidence type="ECO:0000256" key="4">
    <source>
        <dbReference type="ARBA" id="ARBA00010869"/>
    </source>
</evidence>
<evidence type="ECO:0000313" key="14">
    <source>
        <dbReference type="EMBL" id="GGG24546.1"/>
    </source>
</evidence>
<organism evidence="14 15">
    <name type="scientific">Pontibacter amylolyticus</name>
    <dbReference type="NCBI Taxonomy" id="1424080"/>
    <lineage>
        <taxon>Bacteria</taxon>
        <taxon>Pseudomonadati</taxon>
        <taxon>Bacteroidota</taxon>
        <taxon>Cytophagia</taxon>
        <taxon>Cytophagales</taxon>
        <taxon>Hymenobacteraceae</taxon>
        <taxon>Pontibacter</taxon>
    </lineage>
</organism>
<dbReference type="InterPro" id="IPR001926">
    <property type="entry name" value="TrpB-like_PALP"/>
</dbReference>
<dbReference type="PANTHER" id="PTHR48078:SF11">
    <property type="entry name" value="THREONINE DEHYDRATASE, MITOCHONDRIAL"/>
    <property type="match status" value="1"/>
</dbReference>
<dbReference type="InterPro" id="IPR036052">
    <property type="entry name" value="TrpB-like_PALP_sf"/>
</dbReference>
<comment type="similarity">
    <text evidence="4 12">Belongs to the serine/threonine dehydratase family.</text>
</comment>
<dbReference type="EMBL" id="BMFP01000006">
    <property type="protein sequence ID" value="GGG24546.1"/>
    <property type="molecule type" value="Genomic_DNA"/>
</dbReference>